<evidence type="ECO:0000313" key="1">
    <source>
        <dbReference type="EMBL" id="KAK1118399.1"/>
    </source>
</evidence>
<dbReference type="AlphaFoldDB" id="A0AA40FG47"/>
<dbReference type="Proteomes" id="UP001177670">
    <property type="component" value="Unassembled WGS sequence"/>
</dbReference>
<name>A0AA40FG47_9HYME</name>
<dbReference type="EMBL" id="JAHYIQ010000043">
    <property type="protein sequence ID" value="KAK1118399.1"/>
    <property type="molecule type" value="Genomic_DNA"/>
</dbReference>
<sequence>MLELRTWTGNAVSWTEGPRSTGSNACAWRLRPSTTVDESRTATSYRKNFDTDDNESLIQSDSRLLAFIISARHIDSADGERTDDHVKGPGAGLAFDDGDIAVTVVVEHPLIG</sequence>
<accession>A0AA40FG47</accession>
<proteinExistence type="predicted"/>
<comment type="caution">
    <text evidence="1">The sequence shown here is derived from an EMBL/GenBank/DDBJ whole genome shotgun (WGS) entry which is preliminary data.</text>
</comment>
<protein>
    <submittedName>
        <fullName evidence="1">Uncharacterized protein</fullName>
    </submittedName>
</protein>
<organism evidence="1 2">
    <name type="scientific">Melipona bicolor</name>
    <dbReference type="NCBI Taxonomy" id="60889"/>
    <lineage>
        <taxon>Eukaryota</taxon>
        <taxon>Metazoa</taxon>
        <taxon>Ecdysozoa</taxon>
        <taxon>Arthropoda</taxon>
        <taxon>Hexapoda</taxon>
        <taxon>Insecta</taxon>
        <taxon>Pterygota</taxon>
        <taxon>Neoptera</taxon>
        <taxon>Endopterygota</taxon>
        <taxon>Hymenoptera</taxon>
        <taxon>Apocrita</taxon>
        <taxon>Aculeata</taxon>
        <taxon>Apoidea</taxon>
        <taxon>Anthophila</taxon>
        <taxon>Apidae</taxon>
        <taxon>Melipona</taxon>
    </lineage>
</organism>
<keyword evidence="2" id="KW-1185">Reference proteome</keyword>
<evidence type="ECO:0000313" key="2">
    <source>
        <dbReference type="Proteomes" id="UP001177670"/>
    </source>
</evidence>
<reference evidence="1" key="1">
    <citation type="submission" date="2021-10" db="EMBL/GenBank/DDBJ databases">
        <title>Melipona bicolor Genome sequencing and assembly.</title>
        <authorList>
            <person name="Araujo N.S."/>
            <person name="Arias M.C."/>
        </authorList>
    </citation>
    <scope>NUCLEOTIDE SEQUENCE</scope>
    <source>
        <strain evidence="1">USP_2M_L1-L4_2017</strain>
        <tissue evidence="1">Whole body</tissue>
    </source>
</reference>
<gene>
    <name evidence="1" type="ORF">K0M31_015099</name>
</gene>